<comment type="caution">
    <text evidence="1">The sequence shown here is derived from an EMBL/GenBank/DDBJ whole genome shotgun (WGS) entry which is preliminary data.</text>
</comment>
<reference evidence="1 2" key="1">
    <citation type="submission" date="2019-03" db="EMBL/GenBank/DDBJ databases">
        <title>Single cell metagenomics reveals metabolic interactions within the superorganism composed of flagellate Streblomastix strix and complex community of Bacteroidetes bacteria on its surface.</title>
        <authorList>
            <person name="Treitli S.C."/>
            <person name="Kolisko M."/>
            <person name="Husnik F."/>
            <person name="Keeling P."/>
            <person name="Hampl V."/>
        </authorList>
    </citation>
    <scope>NUCLEOTIDE SEQUENCE [LARGE SCALE GENOMIC DNA]</scope>
    <source>
        <strain evidence="1">St1</strain>
    </source>
</reference>
<dbReference type="AlphaFoldDB" id="A0A5M8P3G9"/>
<evidence type="ECO:0000313" key="2">
    <source>
        <dbReference type="Proteomes" id="UP000324575"/>
    </source>
</evidence>
<evidence type="ECO:0000313" key="1">
    <source>
        <dbReference type="EMBL" id="KAA6302800.1"/>
    </source>
</evidence>
<dbReference type="EMBL" id="SNRX01000005">
    <property type="protein sequence ID" value="KAA6302800.1"/>
    <property type="molecule type" value="Genomic_DNA"/>
</dbReference>
<sequence length="83" mass="9870">MAIIKKILFIWTIKITTTLIPLHYRNYSFVMITIYGEAVTAQYCEMTAFKYRMRMGTKPGNSIEQDLAKEKWYLNKAKELRQI</sequence>
<name>A0A5M8P3G9_9BACT</name>
<protein>
    <recommendedName>
        <fullName evidence="3">DUF3310 domain-containing protein</fullName>
    </recommendedName>
</protein>
<dbReference type="Pfam" id="PF11753">
    <property type="entry name" value="DUF3310"/>
    <property type="match status" value="1"/>
</dbReference>
<dbReference type="InterPro" id="IPR021739">
    <property type="entry name" value="SaV-like"/>
</dbReference>
<dbReference type="Proteomes" id="UP000324575">
    <property type="component" value="Unassembled WGS sequence"/>
</dbReference>
<evidence type="ECO:0008006" key="3">
    <source>
        <dbReference type="Google" id="ProtNLM"/>
    </source>
</evidence>
<gene>
    <name evidence="1" type="ORF">EZS26_000970</name>
</gene>
<proteinExistence type="predicted"/>
<accession>A0A5M8P3G9</accession>
<organism evidence="1 2">
    <name type="scientific">Candidatus Ordinivivax streblomastigis</name>
    <dbReference type="NCBI Taxonomy" id="2540710"/>
    <lineage>
        <taxon>Bacteria</taxon>
        <taxon>Pseudomonadati</taxon>
        <taxon>Bacteroidota</taxon>
        <taxon>Bacteroidia</taxon>
        <taxon>Bacteroidales</taxon>
        <taxon>Candidatus Ordinivivax</taxon>
    </lineage>
</organism>